<comment type="caution">
    <text evidence="1">The sequence shown here is derived from an EMBL/GenBank/DDBJ whole genome shotgun (WGS) entry which is preliminary data.</text>
</comment>
<gene>
    <name evidence="1" type="ORF">VTL71DRAFT_8048</name>
</gene>
<dbReference type="EMBL" id="JAZHXI010000002">
    <property type="protein sequence ID" value="KAL2074270.1"/>
    <property type="molecule type" value="Genomic_DNA"/>
</dbReference>
<protein>
    <submittedName>
        <fullName evidence="1">Uncharacterized protein</fullName>
    </submittedName>
</protein>
<organism evidence="1 2">
    <name type="scientific">Oculimacula yallundae</name>
    <dbReference type="NCBI Taxonomy" id="86028"/>
    <lineage>
        <taxon>Eukaryota</taxon>
        <taxon>Fungi</taxon>
        <taxon>Dikarya</taxon>
        <taxon>Ascomycota</taxon>
        <taxon>Pezizomycotina</taxon>
        <taxon>Leotiomycetes</taxon>
        <taxon>Helotiales</taxon>
        <taxon>Ploettnerulaceae</taxon>
        <taxon>Oculimacula</taxon>
    </lineage>
</organism>
<name>A0ABR4CWK9_9HELO</name>
<keyword evidence="2" id="KW-1185">Reference proteome</keyword>
<dbReference type="Proteomes" id="UP001595075">
    <property type="component" value="Unassembled WGS sequence"/>
</dbReference>
<evidence type="ECO:0000313" key="2">
    <source>
        <dbReference type="Proteomes" id="UP001595075"/>
    </source>
</evidence>
<evidence type="ECO:0000313" key="1">
    <source>
        <dbReference type="EMBL" id="KAL2074270.1"/>
    </source>
</evidence>
<accession>A0ABR4CWK9</accession>
<proteinExistence type="predicted"/>
<sequence length="76" mass="8438">MPGVSTDWTPRLTIGAKTGYSYLLDYSINCSLSSLFVEFCAFQPICPYCSLTHAIFPILMLLLSCTPYSFPKITST</sequence>
<reference evidence="1 2" key="1">
    <citation type="journal article" date="2024" name="Commun. Biol.">
        <title>Comparative genomic analysis of thermophilic fungi reveals convergent evolutionary adaptations and gene losses.</title>
        <authorList>
            <person name="Steindorff A.S."/>
            <person name="Aguilar-Pontes M.V."/>
            <person name="Robinson A.J."/>
            <person name="Andreopoulos B."/>
            <person name="LaButti K."/>
            <person name="Kuo A."/>
            <person name="Mondo S."/>
            <person name="Riley R."/>
            <person name="Otillar R."/>
            <person name="Haridas S."/>
            <person name="Lipzen A."/>
            <person name="Grimwood J."/>
            <person name="Schmutz J."/>
            <person name="Clum A."/>
            <person name="Reid I.D."/>
            <person name="Moisan M.C."/>
            <person name="Butler G."/>
            <person name="Nguyen T.T.M."/>
            <person name="Dewar K."/>
            <person name="Conant G."/>
            <person name="Drula E."/>
            <person name="Henrissat B."/>
            <person name="Hansel C."/>
            <person name="Singer S."/>
            <person name="Hutchinson M.I."/>
            <person name="de Vries R.P."/>
            <person name="Natvig D.O."/>
            <person name="Powell A.J."/>
            <person name="Tsang A."/>
            <person name="Grigoriev I.V."/>
        </authorList>
    </citation>
    <scope>NUCLEOTIDE SEQUENCE [LARGE SCALE GENOMIC DNA]</scope>
    <source>
        <strain evidence="1 2">CBS 494.80</strain>
    </source>
</reference>